<keyword evidence="3 7" id="KW-0812">Transmembrane</keyword>
<dbReference type="InterPro" id="IPR005498">
    <property type="entry name" value="T4SS_VirB10/TraB/TrbI"/>
</dbReference>
<evidence type="ECO:0000313" key="9">
    <source>
        <dbReference type="Proteomes" id="UP000295696"/>
    </source>
</evidence>
<keyword evidence="5 7" id="KW-0472">Membrane</keyword>
<dbReference type="CDD" id="cd16429">
    <property type="entry name" value="VirB10"/>
    <property type="match status" value="1"/>
</dbReference>
<dbReference type="Pfam" id="PF03743">
    <property type="entry name" value="TrbI"/>
    <property type="match status" value="1"/>
</dbReference>
<dbReference type="GO" id="GO:0016020">
    <property type="term" value="C:membrane"/>
    <property type="evidence" value="ECO:0007669"/>
    <property type="project" value="UniProtKB-SubCell"/>
</dbReference>
<feature type="region of interest" description="Disordered" evidence="6">
    <location>
        <begin position="174"/>
        <end position="232"/>
    </location>
</feature>
<name>A0A4R3IXD6_9RHOB</name>
<feature type="compositionally biased region" description="Basic and acidic residues" evidence="6">
    <location>
        <begin position="174"/>
        <end position="201"/>
    </location>
</feature>
<proteinExistence type="inferred from homology"/>
<comment type="similarity">
    <text evidence="2">Belongs to the TrbI/VirB10 family.</text>
</comment>
<feature type="compositionally biased region" description="Basic and acidic residues" evidence="6">
    <location>
        <begin position="58"/>
        <end position="68"/>
    </location>
</feature>
<dbReference type="Proteomes" id="UP000295696">
    <property type="component" value="Unassembled WGS sequence"/>
</dbReference>
<evidence type="ECO:0000256" key="1">
    <source>
        <dbReference type="ARBA" id="ARBA00004167"/>
    </source>
</evidence>
<evidence type="ECO:0000256" key="4">
    <source>
        <dbReference type="ARBA" id="ARBA00022989"/>
    </source>
</evidence>
<feature type="region of interest" description="Disordered" evidence="6">
    <location>
        <begin position="54"/>
        <end position="89"/>
    </location>
</feature>
<organism evidence="8 9">
    <name type="scientific">Primorskyibacter sedentarius</name>
    <dbReference type="NCBI Taxonomy" id="745311"/>
    <lineage>
        <taxon>Bacteria</taxon>
        <taxon>Pseudomonadati</taxon>
        <taxon>Pseudomonadota</taxon>
        <taxon>Alphaproteobacteria</taxon>
        <taxon>Rhodobacterales</taxon>
        <taxon>Roseobacteraceae</taxon>
        <taxon>Primorskyibacter</taxon>
    </lineage>
</organism>
<dbReference type="InterPro" id="IPR042217">
    <property type="entry name" value="T4SS_VirB10/TrbI"/>
</dbReference>
<keyword evidence="9" id="KW-1185">Reference proteome</keyword>
<evidence type="ECO:0000256" key="7">
    <source>
        <dbReference type="SAM" id="Phobius"/>
    </source>
</evidence>
<evidence type="ECO:0000256" key="2">
    <source>
        <dbReference type="ARBA" id="ARBA00010265"/>
    </source>
</evidence>
<keyword evidence="4 7" id="KW-1133">Transmembrane helix</keyword>
<comment type="subcellular location">
    <subcellularLocation>
        <location evidence="1">Membrane</location>
        <topology evidence="1">Single-pass membrane protein</topology>
    </subcellularLocation>
</comment>
<dbReference type="Gene3D" id="2.40.128.260">
    <property type="entry name" value="Type IV secretion system, VirB10/TraB/TrbI"/>
    <property type="match status" value="1"/>
</dbReference>
<dbReference type="RefSeq" id="WP_165907634.1">
    <property type="nucleotide sequence ID" value="NZ_SLZU01000031.1"/>
</dbReference>
<gene>
    <name evidence="8" type="ORF">EDD52_13120</name>
</gene>
<evidence type="ECO:0000256" key="5">
    <source>
        <dbReference type="ARBA" id="ARBA00023136"/>
    </source>
</evidence>
<dbReference type="EMBL" id="SLZU01000031">
    <property type="protein sequence ID" value="TCS55268.1"/>
    <property type="molecule type" value="Genomic_DNA"/>
</dbReference>
<evidence type="ECO:0000313" key="8">
    <source>
        <dbReference type="EMBL" id="TCS55268.1"/>
    </source>
</evidence>
<sequence>MADKMENRAARLQGRRKAPNAGVLAGVALVTGLAAGGAGVTYWKNLDQGRTGPVLDTSDSREFPRDANDGLTPVIAPEFTPTEQGPSEAERALRARVAELERILEEARNQTPSAPVVDTERLELLQAQLDALSSDMESREAEMSRVTSERDALRRDVLRHKTELEGLEMRLRQADDASLEEQRLAEEQEQRRKELERRRAEAQAVSEAQINSPIDGLSGGSSGGDEREYGGDEAFVRSGSETIQPTQSRVIGAPSNTVMQGTVIEATLTTGINSELSGTISSVVSHDIWSFDMHQVLIPRGSRMFGRYSNGVALGQRRVLVAWDRLVTPDGQVVDLDAYGSDRLGRSGLTGKVNTRFAQRFGAAALVSIFGALPAIASAGSDDDETQVVIGNLGEDAEDNASAVVEEYLKLAPIITVEHGDVIMVMVTNDLELF</sequence>
<protein>
    <submittedName>
        <fullName evidence="8">Type IV secretion system protein VirB10</fullName>
    </submittedName>
</protein>
<evidence type="ECO:0000256" key="6">
    <source>
        <dbReference type="SAM" id="MobiDB-lite"/>
    </source>
</evidence>
<accession>A0A4R3IXD6</accession>
<comment type="caution">
    <text evidence="8">The sequence shown here is derived from an EMBL/GenBank/DDBJ whole genome shotgun (WGS) entry which is preliminary data.</text>
</comment>
<dbReference type="AlphaFoldDB" id="A0A4R3IXD6"/>
<feature type="transmembrane region" description="Helical" evidence="7">
    <location>
        <begin position="21"/>
        <end position="43"/>
    </location>
</feature>
<evidence type="ECO:0000256" key="3">
    <source>
        <dbReference type="ARBA" id="ARBA00022692"/>
    </source>
</evidence>
<reference evidence="8 9" key="1">
    <citation type="submission" date="2019-03" db="EMBL/GenBank/DDBJ databases">
        <title>Genomic Encyclopedia of Type Strains, Phase IV (KMG-IV): sequencing the most valuable type-strain genomes for metagenomic binning, comparative biology and taxonomic classification.</title>
        <authorList>
            <person name="Goeker M."/>
        </authorList>
    </citation>
    <scope>NUCLEOTIDE SEQUENCE [LARGE SCALE GENOMIC DNA]</scope>
    <source>
        <strain evidence="8 9">DSM 104836</strain>
    </source>
</reference>